<dbReference type="InterPro" id="IPR017900">
    <property type="entry name" value="4Fe4S_Fe_S_CS"/>
</dbReference>
<comment type="caution">
    <text evidence="2">The sequence shown here is derived from an EMBL/GenBank/DDBJ whole genome shotgun (WGS) entry which is preliminary data.</text>
</comment>
<feature type="domain" description="4Fe-4S ferredoxin-type" evidence="1">
    <location>
        <begin position="103"/>
        <end position="131"/>
    </location>
</feature>
<feature type="domain" description="4Fe-4S ferredoxin-type" evidence="1">
    <location>
        <begin position="73"/>
        <end position="102"/>
    </location>
</feature>
<evidence type="ECO:0000259" key="1">
    <source>
        <dbReference type="PROSITE" id="PS51379"/>
    </source>
</evidence>
<accession>A0A0W8FDC0</accession>
<dbReference type="PROSITE" id="PS00198">
    <property type="entry name" value="4FE4S_FER_1"/>
    <property type="match status" value="1"/>
</dbReference>
<name>A0A0W8FDC0_9ZZZZ</name>
<dbReference type="PROSITE" id="PS51379">
    <property type="entry name" value="4FE4S_FER_2"/>
    <property type="match status" value="2"/>
</dbReference>
<dbReference type="SUPFAM" id="SSF52540">
    <property type="entry name" value="P-loop containing nucleoside triphosphate hydrolases"/>
    <property type="match status" value="1"/>
</dbReference>
<dbReference type="PANTHER" id="PTHR43063:SF1">
    <property type="entry name" value="4FE-4S CLUSTER CONTAINING PARA FAMILY ATPASE PROTEIN"/>
    <property type="match status" value="1"/>
</dbReference>
<dbReference type="EMBL" id="LNQE01001351">
    <property type="protein sequence ID" value="KUG18871.1"/>
    <property type="molecule type" value="Genomic_DNA"/>
</dbReference>
<dbReference type="InterPro" id="IPR027417">
    <property type="entry name" value="P-loop_NTPase"/>
</dbReference>
<organism evidence="2">
    <name type="scientific">hydrocarbon metagenome</name>
    <dbReference type="NCBI Taxonomy" id="938273"/>
    <lineage>
        <taxon>unclassified sequences</taxon>
        <taxon>metagenomes</taxon>
        <taxon>ecological metagenomes</taxon>
    </lineage>
</organism>
<evidence type="ECO:0000313" key="2">
    <source>
        <dbReference type="EMBL" id="KUG18871.1"/>
    </source>
</evidence>
<sequence length="297" mass="31561">MYERAALENNGDKTLKLAVASGKGGSGKSTVAANLAYAISLSGNVTLVDCDVEEPNLHLYFPSTTEEQVVTTPVPVVDDERCTQCGRCGEFCRYGALAVTGNGVLTFLEMCHSCGGCMLICPEGAIHEVERPIGRVTTAHPLPRLTLITGILNEGEVLSPRVIRAAKEAVGADPVIIYDSSPGTACPVIETLEGCDACILVTESTPFGLHDLRLAVEVAGTLGVPAGVIINRSDGKDAETRAFCDEHGLPVLMTIPFDRGIASLQGRGELFSRAMPEWQEAFGDLYRKCRALVGRPV</sequence>
<dbReference type="Pfam" id="PF00037">
    <property type="entry name" value="Fer4"/>
    <property type="match status" value="2"/>
</dbReference>
<dbReference type="Gene3D" id="3.40.50.300">
    <property type="entry name" value="P-loop containing nucleotide triphosphate hydrolases"/>
    <property type="match status" value="1"/>
</dbReference>
<dbReference type="SUPFAM" id="SSF54862">
    <property type="entry name" value="4Fe-4S ferredoxins"/>
    <property type="match status" value="1"/>
</dbReference>
<dbReference type="Gene3D" id="3.30.70.20">
    <property type="match status" value="1"/>
</dbReference>
<protein>
    <submittedName>
        <fullName evidence="2">Mind superfamily p-loop atpase containing an inserted ferredoxin domain</fullName>
    </submittedName>
</protein>
<dbReference type="InterPro" id="IPR017896">
    <property type="entry name" value="4Fe4S_Fe-S-bd"/>
</dbReference>
<dbReference type="InterPro" id="IPR002586">
    <property type="entry name" value="CobQ/CobB/MinD/ParA_Nub-bd_dom"/>
</dbReference>
<dbReference type="PANTHER" id="PTHR43063">
    <property type="entry name" value="4FE-4S CLUSTER CONTAINING PARA FAMILY ATPASE PROTEIN"/>
    <property type="match status" value="1"/>
</dbReference>
<proteinExistence type="predicted"/>
<gene>
    <name evidence="2" type="ORF">ASZ90_011416</name>
</gene>
<reference evidence="2" key="1">
    <citation type="journal article" date="2015" name="Proc. Natl. Acad. Sci. U.S.A.">
        <title>Networks of energetic and metabolic interactions define dynamics in microbial communities.</title>
        <authorList>
            <person name="Embree M."/>
            <person name="Liu J.K."/>
            <person name="Al-Bassam M.M."/>
            <person name="Zengler K."/>
        </authorList>
    </citation>
    <scope>NUCLEOTIDE SEQUENCE</scope>
</reference>
<dbReference type="AlphaFoldDB" id="A0A0W8FDC0"/>
<dbReference type="Pfam" id="PF01656">
    <property type="entry name" value="CbiA"/>
    <property type="match status" value="1"/>
</dbReference>